<feature type="region of interest" description="Disordered" evidence="1">
    <location>
        <begin position="84"/>
        <end position="113"/>
    </location>
</feature>
<sequence>MQENYTADFNHDGWLEKVFERQKAVKPTEPKKYRRNFIQRAFKSLTPHHSKSDVPTKKDLVDEFSYKDELHEYIAESSANLRYGYAEEEPLNTSDEDTSDEDSSPRNAELSHSGPPGWCACGWPPCAFHQLGIQA</sequence>
<reference evidence="2" key="1">
    <citation type="submission" date="2023-04" db="EMBL/GenBank/DDBJ databases">
        <title>Phytophthora fragariaefolia NBRC 109709.</title>
        <authorList>
            <person name="Ichikawa N."/>
            <person name="Sato H."/>
            <person name="Tonouchi N."/>
        </authorList>
    </citation>
    <scope>NUCLEOTIDE SEQUENCE</scope>
    <source>
        <strain evidence="2">NBRC 109709</strain>
    </source>
</reference>
<proteinExistence type="predicted"/>
<keyword evidence="3" id="KW-1185">Reference proteome</keyword>
<dbReference type="AlphaFoldDB" id="A0A9W6XFN5"/>
<evidence type="ECO:0000313" key="3">
    <source>
        <dbReference type="Proteomes" id="UP001165121"/>
    </source>
</evidence>
<dbReference type="Proteomes" id="UP001165121">
    <property type="component" value="Unassembled WGS sequence"/>
</dbReference>
<dbReference type="OrthoDB" id="125130at2759"/>
<evidence type="ECO:0000313" key="2">
    <source>
        <dbReference type="EMBL" id="GMF38140.1"/>
    </source>
</evidence>
<dbReference type="EMBL" id="BSXT01001075">
    <property type="protein sequence ID" value="GMF38140.1"/>
    <property type="molecule type" value="Genomic_DNA"/>
</dbReference>
<protein>
    <submittedName>
        <fullName evidence="2">Unnamed protein product</fullName>
    </submittedName>
</protein>
<organism evidence="2 3">
    <name type="scientific">Phytophthora fragariaefolia</name>
    <dbReference type="NCBI Taxonomy" id="1490495"/>
    <lineage>
        <taxon>Eukaryota</taxon>
        <taxon>Sar</taxon>
        <taxon>Stramenopiles</taxon>
        <taxon>Oomycota</taxon>
        <taxon>Peronosporomycetes</taxon>
        <taxon>Peronosporales</taxon>
        <taxon>Peronosporaceae</taxon>
        <taxon>Phytophthora</taxon>
    </lineage>
</organism>
<accession>A0A9W6XFN5</accession>
<comment type="caution">
    <text evidence="2">The sequence shown here is derived from an EMBL/GenBank/DDBJ whole genome shotgun (WGS) entry which is preliminary data.</text>
</comment>
<feature type="compositionally biased region" description="Acidic residues" evidence="1">
    <location>
        <begin position="86"/>
        <end position="102"/>
    </location>
</feature>
<evidence type="ECO:0000256" key="1">
    <source>
        <dbReference type="SAM" id="MobiDB-lite"/>
    </source>
</evidence>
<name>A0A9W6XFN5_9STRA</name>
<gene>
    <name evidence="2" type="ORF">Pfra01_001088700</name>
</gene>